<feature type="chain" id="PRO_5026092317" evidence="1">
    <location>
        <begin position="21"/>
        <end position="438"/>
    </location>
</feature>
<dbReference type="KEGG" id="tsv:DSM104635_02725"/>
<gene>
    <name evidence="3" type="ORF">DSM104635_02725</name>
</gene>
<dbReference type="PANTHER" id="PTHR19328:SF55">
    <property type="entry name" value="BLR6566 PROTEIN"/>
    <property type="match status" value="1"/>
</dbReference>
<dbReference type="EMBL" id="CP047045">
    <property type="protein sequence ID" value="QGZ95872.1"/>
    <property type="molecule type" value="Genomic_DNA"/>
</dbReference>
<feature type="domain" description="Pyrroloquinoline quinone-dependent pyranose dehydrogenase beta-propeller" evidence="2">
    <location>
        <begin position="323"/>
        <end position="425"/>
    </location>
</feature>
<name>A0A6I6MW63_9CAUL</name>
<keyword evidence="4" id="KW-1185">Reference proteome</keyword>
<feature type="signal peptide" evidence="1">
    <location>
        <begin position="1"/>
        <end position="20"/>
    </location>
</feature>
<proteinExistence type="predicted"/>
<sequence>MRLGLVLACALLALSGCGRAPSPAGSYGEEPTLPAPQGGLPTINTAHATSWPEGAAPTAPAGFTVTRFVEGLDHPRWIYVLPNGDVLVAESATEPQQGGGLMGWIRNSVQRSAGALHESADRITLLRDSDGDGDVDARHAFAENLNQPLGMVLVGDYFYVANTDSVVRFRYTTDAVRVPGQGEIILRLPHRDGDNGHWTRNLIANEAGTKLYVSVGSSSNIADNGIEAEEGRAAIWEFDPDGENARIFASGLRNPVGMGWSGGDANALWVAVNERDMLGDNLVPDYITSVRDGGFYGWPFSYWGRTIDERVTPQRPELVATALTPDYALGAHTASLGLHFYHYDGFPERYWGGAFVGQHGSWNRSELVGYKVVFVPFSNGVPSGAPQDFLTGFLNARNEAQGRPVGVAMDQTGALLVADDVGNIVWRVSYDEPAAPAQ</sequence>
<evidence type="ECO:0000313" key="3">
    <source>
        <dbReference type="EMBL" id="QGZ95872.1"/>
    </source>
</evidence>
<dbReference type="AlphaFoldDB" id="A0A6I6MW63"/>
<dbReference type="Proteomes" id="UP000431269">
    <property type="component" value="Chromosome"/>
</dbReference>
<dbReference type="InterPro" id="IPR054539">
    <property type="entry name" value="Beta-prop_PDH"/>
</dbReference>
<keyword evidence="1" id="KW-0732">Signal</keyword>
<dbReference type="PROSITE" id="PS51257">
    <property type="entry name" value="PROKAR_LIPOPROTEIN"/>
    <property type="match status" value="1"/>
</dbReference>
<accession>A0A6I6MW63</accession>
<dbReference type="Pfam" id="PF22807">
    <property type="entry name" value="TrAA12"/>
    <property type="match status" value="2"/>
</dbReference>
<reference evidence="4" key="1">
    <citation type="submission" date="2019-12" db="EMBL/GenBank/DDBJ databases">
        <title>Complete genome of Terracaulis silvestris 0127_4.</title>
        <authorList>
            <person name="Vieira S."/>
            <person name="Riedel T."/>
            <person name="Sproer C."/>
            <person name="Pascual J."/>
            <person name="Boedeker C."/>
            <person name="Overmann J."/>
        </authorList>
    </citation>
    <scope>NUCLEOTIDE SEQUENCE [LARGE SCALE GENOMIC DNA]</scope>
    <source>
        <strain evidence="4">0127_4</strain>
    </source>
</reference>
<dbReference type="Gene3D" id="2.120.10.30">
    <property type="entry name" value="TolB, C-terminal domain"/>
    <property type="match status" value="1"/>
</dbReference>
<evidence type="ECO:0000256" key="1">
    <source>
        <dbReference type="SAM" id="SignalP"/>
    </source>
</evidence>
<dbReference type="SUPFAM" id="SSF50952">
    <property type="entry name" value="Soluble quinoprotein glucose dehydrogenase"/>
    <property type="match status" value="1"/>
</dbReference>
<feature type="domain" description="Pyrroloquinoline quinone-dependent pyranose dehydrogenase beta-propeller" evidence="2">
    <location>
        <begin position="58"/>
        <end position="278"/>
    </location>
</feature>
<dbReference type="InterPro" id="IPR011042">
    <property type="entry name" value="6-blade_b-propeller_TolB-like"/>
</dbReference>
<protein>
    <submittedName>
        <fullName evidence="3">Putative membrane-bound dehydrogenase domain protein</fullName>
    </submittedName>
</protein>
<dbReference type="InterPro" id="IPR011041">
    <property type="entry name" value="Quinoprot_gluc/sorb_DH_b-prop"/>
</dbReference>
<organism evidence="3 4">
    <name type="scientific">Terricaulis silvestris</name>
    <dbReference type="NCBI Taxonomy" id="2686094"/>
    <lineage>
        <taxon>Bacteria</taxon>
        <taxon>Pseudomonadati</taxon>
        <taxon>Pseudomonadota</taxon>
        <taxon>Alphaproteobacteria</taxon>
        <taxon>Caulobacterales</taxon>
        <taxon>Caulobacteraceae</taxon>
        <taxon>Terricaulis</taxon>
    </lineage>
</organism>
<dbReference type="PANTHER" id="PTHR19328">
    <property type="entry name" value="HEDGEHOG-INTERACTING PROTEIN"/>
    <property type="match status" value="1"/>
</dbReference>
<evidence type="ECO:0000259" key="2">
    <source>
        <dbReference type="Pfam" id="PF22807"/>
    </source>
</evidence>
<evidence type="ECO:0000313" key="4">
    <source>
        <dbReference type="Proteomes" id="UP000431269"/>
    </source>
</evidence>
<dbReference type="RefSeq" id="WP_158766697.1">
    <property type="nucleotide sequence ID" value="NZ_CP047045.1"/>
</dbReference>